<proteinExistence type="predicted"/>
<keyword evidence="3" id="KW-1185">Reference proteome</keyword>
<feature type="compositionally biased region" description="Low complexity" evidence="1">
    <location>
        <begin position="16"/>
        <end position="37"/>
    </location>
</feature>
<feature type="region of interest" description="Disordered" evidence="1">
    <location>
        <begin position="1"/>
        <end position="84"/>
    </location>
</feature>
<gene>
    <name evidence="2" type="ORF">KP509_34G033400</name>
</gene>
<evidence type="ECO:0000313" key="2">
    <source>
        <dbReference type="EMBL" id="KAH7283972.1"/>
    </source>
</evidence>
<dbReference type="PANTHER" id="PTHR36332:SF1">
    <property type="entry name" value="STRESS RESPONSE PROTEIN"/>
    <property type="match status" value="1"/>
</dbReference>
<feature type="region of interest" description="Disordered" evidence="1">
    <location>
        <begin position="188"/>
        <end position="227"/>
    </location>
</feature>
<protein>
    <submittedName>
        <fullName evidence="2">Uncharacterized protein</fullName>
    </submittedName>
</protein>
<dbReference type="EMBL" id="CM035439">
    <property type="protein sequence ID" value="KAH7283972.1"/>
    <property type="molecule type" value="Genomic_DNA"/>
</dbReference>
<dbReference type="Gene3D" id="3.30.160.60">
    <property type="entry name" value="Classic Zinc Finger"/>
    <property type="match status" value="1"/>
</dbReference>
<feature type="compositionally biased region" description="Basic residues" evidence="1">
    <location>
        <begin position="199"/>
        <end position="227"/>
    </location>
</feature>
<accession>A0A8T2QIJ6</accession>
<comment type="caution">
    <text evidence="2">The sequence shown here is derived from an EMBL/GenBank/DDBJ whole genome shotgun (WGS) entry which is preliminary data.</text>
</comment>
<dbReference type="PANTHER" id="PTHR36332">
    <property type="entry name" value="STRESS RESPONSE PROTEIN"/>
    <property type="match status" value="1"/>
</dbReference>
<reference evidence="2" key="1">
    <citation type="submission" date="2021-08" db="EMBL/GenBank/DDBJ databases">
        <title>WGS assembly of Ceratopteris richardii.</title>
        <authorList>
            <person name="Marchant D.B."/>
            <person name="Chen G."/>
            <person name="Jenkins J."/>
            <person name="Shu S."/>
            <person name="Leebens-Mack J."/>
            <person name="Grimwood J."/>
            <person name="Schmutz J."/>
            <person name="Soltis P."/>
            <person name="Soltis D."/>
            <person name="Chen Z.-H."/>
        </authorList>
    </citation>
    <scope>NUCLEOTIDE SEQUENCE</scope>
    <source>
        <strain evidence="2">Whitten #5841</strain>
        <tissue evidence="2">Leaf</tissue>
    </source>
</reference>
<evidence type="ECO:0000256" key="1">
    <source>
        <dbReference type="SAM" id="MobiDB-lite"/>
    </source>
</evidence>
<dbReference type="OrthoDB" id="1745547at2759"/>
<feature type="compositionally biased region" description="Acidic residues" evidence="1">
    <location>
        <begin position="55"/>
        <end position="65"/>
    </location>
</feature>
<name>A0A8T2QIJ6_CERRI</name>
<organism evidence="2 3">
    <name type="scientific">Ceratopteris richardii</name>
    <name type="common">Triangle waterfern</name>
    <dbReference type="NCBI Taxonomy" id="49495"/>
    <lineage>
        <taxon>Eukaryota</taxon>
        <taxon>Viridiplantae</taxon>
        <taxon>Streptophyta</taxon>
        <taxon>Embryophyta</taxon>
        <taxon>Tracheophyta</taxon>
        <taxon>Polypodiopsida</taxon>
        <taxon>Polypodiidae</taxon>
        <taxon>Polypodiales</taxon>
        <taxon>Pteridineae</taxon>
        <taxon>Pteridaceae</taxon>
        <taxon>Parkerioideae</taxon>
        <taxon>Ceratopteris</taxon>
    </lineage>
</organism>
<dbReference type="AlphaFoldDB" id="A0A8T2QIJ6"/>
<dbReference type="OMA" id="ETPAEMH"/>
<evidence type="ECO:0000313" key="3">
    <source>
        <dbReference type="Proteomes" id="UP000825935"/>
    </source>
</evidence>
<sequence length="227" mass="25726">MIKRQFYSLEHRSSENRASSESSSSSSSERDASSQSSSDDDDEVQLSSHDRQQEGEVDEDEEDVSIPEKCPYTNDIDDEEGIPSPEQIARPGIANQWADLVAETMNEKVADFADECVLSCKKVLKCRLCPKTICLSKESMQAHLASKKHARSVRLMSEGRLKVMLNSDGEEEEQGETHAERHARILAAFKNKATQQNPQKRKASSGRQRQRKRAKNKAKRNKERFQQ</sequence>
<dbReference type="Proteomes" id="UP000825935">
    <property type="component" value="Chromosome 34"/>
</dbReference>